<dbReference type="AntiFam" id="ANF00136">
    <property type="entry name" value="Shadow ORF (opposite garK)"/>
</dbReference>
<feature type="region of interest" description="Disordered" evidence="1">
    <location>
        <begin position="1"/>
        <end position="70"/>
    </location>
</feature>
<accession>U3P8A5</accession>
<evidence type="ECO:0000313" key="3">
    <source>
        <dbReference type="Proteomes" id="UP000016743"/>
    </source>
</evidence>
<organism evidence="2 3">
    <name type="scientific">Leifsonia xyli subsp. cynodontis DSM 46306</name>
    <dbReference type="NCBI Taxonomy" id="1389489"/>
    <lineage>
        <taxon>Bacteria</taxon>
        <taxon>Bacillati</taxon>
        <taxon>Actinomycetota</taxon>
        <taxon>Actinomycetes</taxon>
        <taxon>Micrococcales</taxon>
        <taxon>Microbacteriaceae</taxon>
        <taxon>Leifsonia</taxon>
    </lineage>
</organism>
<name>U3P8A5_LEIXC</name>
<sequence>MRTEEGAAYIAEQPDTAGRERAQSGEVEASECPEPRLPAGTSAPVLVSRRAPSAVRAPAPPSLEALPPSPMSIWEAPASGAVAMAWPRPRVCASCGRSGSSSPMPLVAATSITAVPPGRSALAGSCAQCASTGRSSGPSTMTVRFRAPGTAVANAATVPSPAAVGHGAQDQFVVRTG</sequence>
<dbReference type="EMBL" id="CP006734">
    <property type="protein sequence ID" value="AGW42041.1"/>
    <property type="molecule type" value="Genomic_DNA"/>
</dbReference>
<dbReference type="KEGG" id="lxy:O159_20510"/>
<evidence type="ECO:0000313" key="2">
    <source>
        <dbReference type="EMBL" id="AGW42041.1"/>
    </source>
</evidence>
<evidence type="ECO:0000256" key="1">
    <source>
        <dbReference type="SAM" id="MobiDB-lite"/>
    </source>
</evidence>
<dbReference type="HOGENOM" id="CLU_1516092_0_0_11"/>
<dbReference type="Proteomes" id="UP000016743">
    <property type="component" value="Chromosome"/>
</dbReference>
<feature type="compositionally biased region" description="Low complexity" evidence="1">
    <location>
        <begin position="45"/>
        <end position="66"/>
    </location>
</feature>
<protein>
    <submittedName>
        <fullName evidence="2">Uncharacterized protein</fullName>
    </submittedName>
</protein>
<reference evidence="2 3" key="1">
    <citation type="journal article" date="2013" name="Genome Announc.">
        <title>Complete Genome Sequence of Leifsonia xyli subsp. cynodontis Strain DSM46306, a Gram-Positive Bacterial Pathogen of Grasses.</title>
        <authorList>
            <person name="Monteiro-Vitorello C.B."/>
            <person name="Zerillo M.M."/>
            <person name="Van Sluys M.A."/>
            <person name="Camargo L.E."/>
            <person name="Kitajima J.P."/>
        </authorList>
    </citation>
    <scope>NUCLEOTIDE SEQUENCE [LARGE SCALE GENOMIC DNA]</scope>
    <source>
        <strain evidence="2 3">DSM 46306</strain>
    </source>
</reference>
<dbReference type="AlphaFoldDB" id="U3P8A5"/>
<proteinExistence type="predicted"/>
<keyword evidence="3" id="KW-1185">Reference proteome</keyword>
<gene>
    <name evidence="2" type="ORF">O159_20510</name>
</gene>
<dbReference type="STRING" id="1389489.O159_20510"/>